<dbReference type="STRING" id="1423726.FC07_GL000976"/>
<dbReference type="RefSeq" id="WP_057903648.1">
    <property type="nucleotide sequence ID" value="NZ_AZDA01000016.1"/>
</dbReference>
<comment type="caution">
    <text evidence="1">The sequence shown here is derived from an EMBL/GenBank/DDBJ whole genome shotgun (WGS) entry which is preliminary data.</text>
</comment>
<dbReference type="Proteomes" id="UP000051461">
    <property type="component" value="Unassembled WGS sequence"/>
</dbReference>
<protein>
    <recommendedName>
        <fullName evidence="3">HNH nuclease domain-containing protein</fullName>
    </recommendedName>
</protein>
<organism evidence="1 2">
    <name type="scientific">Loigolactobacillus bifermentans DSM 20003</name>
    <dbReference type="NCBI Taxonomy" id="1423726"/>
    <lineage>
        <taxon>Bacteria</taxon>
        <taxon>Bacillati</taxon>
        <taxon>Bacillota</taxon>
        <taxon>Bacilli</taxon>
        <taxon>Lactobacillales</taxon>
        <taxon>Lactobacillaceae</taxon>
        <taxon>Loigolactobacillus</taxon>
    </lineage>
</organism>
<reference evidence="1 2" key="1">
    <citation type="journal article" date="2015" name="Genome Announc.">
        <title>Expanding the biotechnology potential of lactobacilli through comparative genomics of 213 strains and associated genera.</title>
        <authorList>
            <person name="Sun Z."/>
            <person name="Harris H.M."/>
            <person name="McCann A."/>
            <person name="Guo C."/>
            <person name="Argimon S."/>
            <person name="Zhang W."/>
            <person name="Yang X."/>
            <person name="Jeffery I.B."/>
            <person name="Cooney J.C."/>
            <person name="Kagawa T.F."/>
            <person name="Liu W."/>
            <person name="Song Y."/>
            <person name="Salvetti E."/>
            <person name="Wrobel A."/>
            <person name="Rasinkangas P."/>
            <person name="Parkhill J."/>
            <person name="Rea M.C."/>
            <person name="O'Sullivan O."/>
            <person name="Ritari J."/>
            <person name="Douillard F.P."/>
            <person name="Paul Ross R."/>
            <person name="Yang R."/>
            <person name="Briner A.E."/>
            <person name="Felis G.E."/>
            <person name="de Vos W.M."/>
            <person name="Barrangou R."/>
            <person name="Klaenhammer T.R."/>
            <person name="Caufield P.W."/>
            <person name="Cui Y."/>
            <person name="Zhang H."/>
            <person name="O'Toole P.W."/>
        </authorList>
    </citation>
    <scope>NUCLEOTIDE SEQUENCE [LARGE SCALE GENOMIC DNA]</scope>
    <source>
        <strain evidence="1 2">DSM 20003</strain>
    </source>
</reference>
<dbReference type="OrthoDB" id="5678128at2"/>
<evidence type="ECO:0000313" key="1">
    <source>
        <dbReference type="EMBL" id="KRK40345.1"/>
    </source>
</evidence>
<gene>
    <name evidence="1" type="ORF">FC07_GL000976</name>
</gene>
<accession>A0A0R1H2V0</accession>
<evidence type="ECO:0008006" key="3">
    <source>
        <dbReference type="Google" id="ProtNLM"/>
    </source>
</evidence>
<sequence>MQAFIVMQGRTYQAEKQAGLIWTYLKDRQGQVPPTWARLKTVKPDDVIFHYVGGEIVAMSRVLAPAEQRRLPVSLAQALKLTQRPQIQQVALQYYPLHEPLVIQQILPLIAPYFPKQHAAFQQDGNGNQGYLYPCYSPLCRVLIDQIEARYLKPAQQQLRLSMSNVALNEDPVLRFLLQVDLLDRQQEVTVQQQFRHNVWQTQVHQCALCGIETPYLLVAARFKPRQDLDDLTAALADNGILLCRNHAQLLAHGLIGFSRGGYQLTAAQLPFLERQRLLSQPQRLNLTPAQRVFMNWHRNYIFKG</sequence>
<name>A0A0R1H2V0_9LACO</name>
<dbReference type="EMBL" id="AZDA01000016">
    <property type="protein sequence ID" value="KRK40345.1"/>
    <property type="molecule type" value="Genomic_DNA"/>
</dbReference>
<keyword evidence="2" id="KW-1185">Reference proteome</keyword>
<proteinExistence type="predicted"/>
<dbReference type="PATRIC" id="fig|1423726.3.peg.1009"/>
<dbReference type="AlphaFoldDB" id="A0A0R1H2V0"/>
<evidence type="ECO:0000313" key="2">
    <source>
        <dbReference type="Proteomes" id="UP000051461"/>
    </source>
</evidence>